<organism evidence="6 7">
    <name type="scientific">Oceanisphaera marina</name>
    <dbReference type="NCBI Taxonomy" id="2017550"/>
    <lineage>
        <taxon>Bacteria</taxon>
        <taxon>Pseudomonadati</taxon>
        <taxon>Pseudomonadota</taxon>
        <taxon>Gammaproteobacteria</taxon>
        <taxon>Aeromonadales</taxon>
        <taxon>Aeromonadaceae</taxon>
        <taxon>Oceanisphaera</taxon>
    </lineage>
</organism>
<evidence type="ECO:0000256" key="4">
    <source>
        <dbReference type="ARBA" id="ARBA00023163"/>
    </source>
</evidence>
<evidence type="ECO:0000256" key="1">
    <source>
        <dbReference type="ARBA" id="ARBA00009437"/>
    </source>
</evidence>
<evidence type="ECO:0000313" key="7">
    <source>
        <dbReference type="Proteomes" id="UP000646152"/>
    </source>
</evidence>
<sequence>MAIPFTFRQLSYFVSVAQHGSISKAADTLHVSQPSVSIAIHQLESLLNQPLFQRHRGQGVSLTPRGEGLFREARQILTLSHNLLASQERDNTQIEGQLVICCFRDIAPYYLPRLVSEFERRYPKIRVVMQEQDLAGVSQALKQGKAELALSYELGLPQEVDTQVLDELKPYALLPAGHKLAEKPALSLAEIAKETLILQDMPLTREYFMSLFWHQDLQPAAIHTTASFEMQRGLVAHGHGVALSCTRPAGDQSYDGAPLACRPLRDELPPQRVVLARSREFPLSIPAQRFLDQVARQPHRRP</sequence>
<accession>A0ABQ1IDU8</accession>
<dbReference type="RefSeq" id="WP_188628215.1">
    <property type="nucleotide sequence ID" value="NZ_BMKE01000001.1"/>
</dbReference>
<protein>
    <submittedName>
        <fullName evidence="6">LysR family transcriptional regulator</fullName>
    </submittedName>
</protein>
<gene>
    <name evidence="6" type="ORF">GCM10011502_01940</name>
</gene>
<proteinExistence type="inferred from homology"/>
<keyword evidence="2" id="KW-0805">Transcription regulation</keyword>
<dbReference type="EMBL" id="BMKE01000001">
    <property type="protein sequence ID" value="GGB32525.1"/>
    <property type="molecule type" value="Genomic_DNA"/>
</dbReference>
<dbReference type="PROSITE" id="PS50931">
    <property type="entry name" value="HTH_LYSR"/>
    <property type="match status" value="1"/>
</dbReference>
<feature type="domain" description="HTH lysR-type" evidence="5">
    <location>
        <begin position="5"/>
        <end position="63"/>
    </location>
</feature>
<dbReference type="SUPFAM" id="SSF53850">
    <property type="entry name" value="Periplasmic binding protein-like II"/>
    <property type="match status" value="1"/>
</dbReference>
<evidence type="ECO:0000259" key="5">
    <source>
        <dbReference type="PROSITE" id="PS50931"/>
    </source>
</evidence>
<reference evidence="7" key="1">
    <citation type="journal article" date="2019" name="Int. J. Syst. Evol. Microbiol.">
        <title>The Global Catalogue of Microorganisms (GCM) 10K type strain sequencing project: providing services to taxonomists for standard genome sequencing and annotation.</title>
        <authorList>
            <consortium name="The Broad Institute Genomics Platform"/>
            <consortium name="The Broad Institute Genome Sequencing Center for Infectious Disease"/>
            <person name="Wu L."/>
            <person name="Ma J."/>
        </authorList>
    </citation>
    <scope>NUCLEOTIDE SEQUENCE [LARGE SCALE GENOMIC DNA]</scope>
    <source>
        <strain evidence="7">CGMCC 1.15923</strain>
    </source>
</reference>
<dbReference type="Gene3D" id="3.40.190.10">
    <property type="entry name" value="Periplasmic binding protein-like II"/>
    <property type="match status" value="2"/>
</dbReference>
<dbReference type="PANTHER" id="PTHR30346">
    <property type="entry name" value="TRANSCRIPTIONAL DUAL REGULATOR HCAR-RELATED"/>
    <property type="match status" value="1"/>
</dbReference>
<dbReference type="InterPro" id="IPR005119">
    <property type="entry name" value="LysR_subst-bd"/>
</dbReference>
<comment type="similarity">
    <text evidence="1">Belongs to the LysR transcriptional regulatory family.</text>
</comment>
<dbReference type="InterPro" id="IPR000847">
    <property type="entry name" value="LysR_HTH_N"/>
</dbReference>
<evidence type="ECO:0000256" key="2">
    <source>
        <dbReference type="ARBA" id="ARBA00023015"/>
    </source>
</evidence>
<dbReference type="InterPro" id="IPR036388">
    <property type="entry name" value="WH-like_DNA-bd_sf"/>
</dbReference>
<keyword evidence="7" id="KW-1185">Reference proteome</keyword>
<evidence type="ECO:0000256" key="3">
    <source>
        <dbReference type="ARBA" id="ARBA00023125"/>
    </source>
</evidence>
<keyword evidence="4" id="KW-0804">Transcription</keyword>
<dbReference type="InterPro" id="IPR036390">
    <property type="entry name" value="WH_DNA-bd_sf"/>
</dbReference>
<comment type="caution">
    <text evidence="6">The sequence shown here is derived from an EMBL/GenBank/DDBJ whole genome shotgun (WGS) entry which is preliminary data.</text>
</comment>
<dbReference type="Gene3D" id="1.10.10.10">
    <property type="entry name" value="Winged helix-like DNA-binding domain superfamily/Winged helix DNA-binding domain"/>
    <property type="match status" value="1"/>
</dbReference>
<evidence type="ECO:0000313" key="6">
    <source>
        <dbReference type="EMBL" id="GGB32525.1"/>
    </source>
</evidence>
<name>A0ABQ1IDU8_9GAMM</name>
<dbReference type="Pfam" id="PF03466">
    <property type="entry name" value="LysR_substrate"/>
    <property type="match status" value="1"/>
</dbReference>
<dbReference type="PRINTS" id="PR00039">
    <property type="entry name" value="HTHLYSR"/>
</dbReference>
<dbReference type="Pfam" id="PF00126">
    <property type="entry name" value="HTH_1"/>
    <property type="match status" value="1"/>
</dbReference>
<dbReference type="PANTHER" id="PTHR30346:SF0">
    <property type="entry name" value="HCA OPERON TRANSCRIPTIONAL ACTIVATOR HCAR"/>
    <property type="match status" value="1"/>
</dbReference>
<dbReference type="Proteomes" id="UP000646152">
    <property type="component" value="Unassembled WGS sequence"/>
</dbReference>
<dbReference type="SUPFAM" id="SSF46785">
    <property type="entry name" value="Winged helix' DNA-binding domain"/>
    <property type="match status" value="1"/>
</dbReference>
<keyword evidence="3" id="KW-0238">DNA-binding</keyword>